<dbReference type="Proteomes" id="UP000603708">
    <property type="component" value="Unassembled WGS sequence"/>
</dbReference>
<gene>
    <name evidence="2" type="ORF">GCM10018793_57290</name>
</gene>
<comment type="caution">
    <text evidence="2">The sequence shown here is derived from an EMBL/GenBank/DDBJ whole genome shotgun (WGS) entry which is preliminary data.</text>
</comment>
<dbReference type="AlphaFoldDB" id="A0A919GKN9"/>
<evidence type="ECO:0000313" key="3">
    <source>
        <dbReference type="Proteomes" id="UP000603708"/>
    </source>
</evidence>
<organism evidence="2 3">
    <name type="scientific">Streptomyces sulfonofaciens</name>
    <dbReference type="NCBI Taxonomy" id="68272"/>
    <lineage>
        <taxon>Bacteria</taxon>
        <taxon>Bacillati</taxon>
        <taxon>Actinomycetota</taxon>
        <taxon>Actinomycetes</taxon>
        <taxon>Kitasatosporales</taxon>
        <taxon>Streptomycetaceae</taxon>
        <taxon>Streptomyces</taxon>
    </lineage>
</organism>
<name>A0A919GKN9_9ACTN</name>
<proteinExistence type="predicted"/>
<feature type="region of interest" description="Disordered" evidence="1">
    <location>
        <begin position="1"/>
        <end position="46"/>
    </location>
</feature>
<keyword evidence="3" id="KW-1185">Reference proteome</keyword>
<accession>A0A919GKN9</accession>
<sequence length="74" mass="7901">MREAARPGALGHHRRRSPDGWFLRRNRPSALGWGTGETGGRTARTSRDCTGATALGLVGAVTDFPEVKRIVTAG</sequence>
<reference evidence="2" key="2">
    <citation type="submission" date="2020-09" db="EMBL/GenBank/DDBJ databases">
        <authorList>
            <person name="Sun Q."/>
            <person name="Ohkuma M."/>
        </authorList>
    </citation>
    <scope>NUCLEOTIDE SEQUENCE</scope>
    <source>
        <strain evidence="2">JCM 5069</strain>
    </source>
</reference>
<reference evidence="2" key="1">
    <citation type="journal article" date="2014" name="Int. J. Syst. Evol. Microbiol.">
        <title>Complete genome sequence of Corynebacterium casei LMG S-19264T (=DSM 44701T), isolated from a smear-ripened cheese.</title>
        <authorList>
            <consortium name="US DOE Joint Genome Institute (JGI-PGF)"/>
            <person name="Walter F."/>
            <person name="Albersmeier A."/>
            <person name="Kalinowski J."/>
            <person name="Ruckert C."/>
        </authorList>
    </citation>
    <scope>NUCLEOTIDE SEQUENCE</scope>
    <source>
        <strain evidence="2">JCM 5069</strain>
    </source>
</reference>
<evidence type="ECO:0000313" key="2">
    <source>
        <dbReference type="EMBL" id="GHH86213.1"/>
    </source>
</evidence>
<evidence type="ECO:0000256" key="1">
    <source>
        <dbReference type="SAM" id="MobiDB-lite"/>
    </source>
</evidence>
<protein>
    <submittedName>
        <fullName evidence="2">Uncharacterized protein</fullName>
    </submittedName>
</protein>
<dbReference type="EMBL" id="BNCD01000021">
    <property type="protein sequence ID" value="GHH86213.1"/>
    <property type="molecule type" value="Genomic_DNA"/>
</dbReference>